<dbReference type="EMBL" id="CAMXCT010000302">
    <property type="protein sequence ID" value="CAI3976855.1"/>
    <property type="molecule type" value="Genomic_DNA"/>
</dbReference>
<reference evidence="3 4" key="2">
    <citation type="submission" date="2024-05" db="EMBL/GenBank/DDBJ databases">
        <authorList>
            <person name="Chen Y."/>
            <person name="Shah S."/>
            <person name="Dougan E. K."/>
            <person name="Thang M."/>
            <person name="Chan C."/>
        </authorList>
    </citation>
    <scope>NUCLEOTIDE SEQUENCE [LARGE SCALE GENOMIC DNA]</scope>
</reference>
<dbReference type="Proteomes" id="UP001152797">
    <property type="component" value="Unassembled WGS sequence"/>
</dbReference>
<keyword evidence="4" id="KW-1185">Reference proteome</keyword>
<name>A0A9P1BQB7_9DINO</name>
<organism evidence="2">
    <name type="scientific">Cladocopium goreaui</name>
    <dbReference type="NCBI Taxonomy" id="2562237"/>
    <lineage>
        <taxon>Eukaryota</taxon>
        <taxon>Sar</taxon>
        <taxon>Alveolata</taxon>
        <taxon>Dinophyceae</taxon>
        <taxon>Suessiales</taxon>
        <taxon>Symbiodiniaceae</taxon>
        <taxon>Cladocopium</taxon>
    </lineage>
</organism>
<evidence type="ECO:0000313" key="4">
    <source>
        <dbReference type="Proteomes" id="UP001152797"/>
    </source>
</evidence>
<feature type="region of interest" description="Disordered" evidence="1">
    <location>
        <begin position="244"/>
        <end position="286"/>
    </location>
</feature>
<dbReference type="OrthoDB" id="443043at2759"/>
<dbReference type="EMBL" id="CAMXCT030000302">
    <property type="protein sequence ID" value="CAL4764167.1"/>
    <property type="molecule type" value="Genomic_DNA"/>
</dbReference>
<feature type="compositionally biased region" description="Acidic residues" evidence="1">
    <location>
        <begin position="254"/>
        <end position="266"/>
    </location>
</feature>
<feature type="compositionally biased region" description="Basic and acidic residues" evidence="1">
    <location>
        <begin position="267"/>
        <end position="278"/>
    </location>
</feature>
<evidence type="ECO:0000313" key="3">
    <source>
        <dbReference type="EMBL" id="CAL4764167.1"/>
    </source>
</evidence>
<evidence type="ECO:0000256" key="1">
    <source>
        <dbReference type="SAM" id="MobiDB-lite"/>
    </source>
</evidence>
<dbReference type="EMBL" id="CAMXCT020000302">
    <property type="protein sequence ID" value="CAL1130230.1"/>
    <property type="molecule type" value="Genomic_DNA"/>
</dbReference>
<accession>A0A9P1BQB7</accession>
<proteinExistence type="predicted"/>
<gene>
    <name evidence="2" type="ORF">C1SCF055_LOCUS5044</name>
</gene>
<comment type="caution">
    <text evidence="2">The sequence shown here is derived from an EMBL/GenBank/DDBJ whole genome shotgun (WGS) entry which is preliminary data.</text>
</comment>
<dbReference type="AlphaFoldDB" id="A0A9P1BQB7"/>
<reference evidence="2" key="1">
    <citation type="submission" date="2022-10" db="EMBL/GenBank/DDBJ databases">
        <authorList>
            <person name="Chen Y."/>
            <person name="Dougan E. K."/>
            <person name="Chan C."/>
            <person name="Rhodes N."/>
            <person name="Thang M."/>
        </authorList>
    </citation>
    <scope>NUCLEOTIDE SEQUENCE</scope>
</reference>
<evidence type="ECO:0000313" key="2">
    <source>
        <dbReference type="EMBL" id="CAI3976855.1"/>
    </source>
</evidence>
<protein>
    <submittedName>
        <fullName evidence="2">Uncharacterized protein</fullName>
    </submittedName>
</protein>
<sequence length="319" mass="33877">MLGPSPCELPHAEMRGAGLHVSWPRDKAEKACLQRKLQPLALPAHATDGRAAVELDTFVPPQRLARPRTAERASALAVVSFPARLQLRAPGEAPGPVGPFSGPGSLVLPLDTQDAVKELVSACAEGKAEINDGTCLTAWTLPEGRSPDLEPLTARRIDRTLAVEPIELVAERQGTGGSQEGPIRYGEGFRLRAAGTKALYLGFEGLGSCWKSGSDRIPPKGTRFSAHGGELGAPLHFGRPVSLRRVLSPPPSEVDSDPEFSDDDAERPDSEESSKELKSTTSSPLLPESAGYVKEALYSRAADKVDGAVLVAFLPLSLE</sequence>